<protein>
    <submittedName>
        <fullName evidence="3">Uncharacterized protein</fullName>
    </submittedName>
</protein>
<dbReference type="STRING" id="52770.BSZ40_09390"/>
<sequence>MRRKFVIAAALLVAALLAVPPLIAAASAPPGRTAPGNVPTAAPTVATPSNSPSVKPPSTLPTPDPNKLGSNVTDEHGQRLWFGEESPEVAALGAQVDEIWHVNMHNIAGTALTSDRRAVEVYLRDLDGPGGAELQALKEQAGERLILIPGRRLLQTDTPRISDLIAQHGLEIPEMAGLSINILTDTVEITVDERVAAQLPGGKSPGLAELERLLAAQDTPVTIVPGAISTFD</sequence>
<dbReference type="EMBL" id="MQVS01000010">
    <property type="protein sequence ID" value="OKL51109.1"/>
    <property type="molecule type" value="Genomic_DNA"/>
</dbReference>
<evidence type="ECO:0000256" key="1">
    <source>
        <dbReference type="SAM" id="MobiDB-lite"/>
    </source>
</evidence>
<gene>
    <name evidence="3" type="ORF">BSZ40_09390</name>
</gene>
<dbReference type="AlphaFoldDB" id="A0A1Q5PUF3"/>
<name>A0A1Q5PUF3_9ACTO</name>
<evidence type="ECO:0000313" key="4">
    <source>
        <dbReference type="Proteomes" id="UP000185612"/>
    </source>
</evidence>
<proteinExistence type="predicted"/>
<evidence type="ECO:0000256" key="2">
    <source>
        <dbReference type="SAM" id="SignalP"/>
    </source>
</evidence>
<keyword evidence="2" id="KW-0732">Signal</keyword>
<dbReference type="RefSeq" id="WP_073825665.1">
    <property type="nucleotide sequence ID" value="NZ_MQVS01000010.1"/>
</dbReference>
<accession>A0A1Q5PUF3</accession>
<organism evidence="3 4">
    <name type="scientific">Buchananella hordeovulneris</name>
    <dbReference type="NCBI Taxonomy" id="52770"/>
    <lineage>
        <taxon>Bacteria</taxon>
        <taxon>Bacillati</taxon>
        <taxon>Actinomycetota</taxon>
        <taxon>Actinomycetes</taxon>
        <taxon>Actinomycetales</taxon>
        <taxon>Actinomycetaceae</taxon>
        <taxon>Buchananella</taxon>
    </lineage>
</organism>
<keyword evidence="4" id="KW-1185">Reference proteome</keyword>
<feature type="signal peptide" evidence="2">
    <location>
        <begin position="1"/>
        <end position="24"/>
    </location>
</feature>
<feature type="region of interest" description="Disordered" evidence="1">
    <location>
        <begin position="30"/>
        <end position="72"/>
    </location>
</feature>
<dbReference type="InParanoid" id="A0A1Q5PUF3"/>
<feature type="chain" id="PRO_5038426641" evidence="2">
    <location>
        <begin position="25"/>
        <end position="232"/>
    </location>
</feature>
<dbReference type="OrthoDB" id="3261063at2"/>
<comment type="caution">
    <text evidence="3">The sequence shown here is derived from an EMBL/GenBank/DDBJ whole genome shotgun (WGS) entry which is preliminary data.</text>
</comment>
<dbReference type="Proteomes" id="UP000185612">
    <property type="component" value="Unassembled WGS sequence"/>
</dbReference>
<feature type="compositionally biased region" description="Pro residues" evidence="1">
    <location>
        <begin position="54"/>
        <end position="64"/>
    </location>
</feature>
<reference evidence="4" key="1">
    <citation type="submission" date="2016-12" db="EMBL/GenBank/DDBJ databases">
        <authorList>
            <person name="Meng X."/>
        </authorList>
    </citation>
    <scope>NUCLEOTIDE SEQUENCE [LARGE SCALE GENOMIC DNA]</scope>
    <source>
        <strain evidence="4">DSM 20732</strain>
    </source>
</reference>
<evidence type="ECO:0000313" key="3">
    <source>
        <dbReference type="EMBL" id="OKL51109.1"/>
    </source>
</evidence>